<name>A3ZV51_9BACT</name>
<evidence type="ECO:0000313" key="2">
    <source>
        <dbReference type="EMBL" id="EAQ79617.1"/>
    </source>
</evidence>
<evidence type="ECO:0000313" key="3">
    <source>
        <dbReference type="Proteomes" id="UP000004358"/>
    </source>
</evidence>
<feature type="region of interest" description="Disordered" evidence="1">
    <location>
        <begin position="1"/>
        <end position="26"/>
    </location>
</feature>
<gene>
    <name evidence="2" type="ORF">DSM3645_04038</name>
</gene>
<dbReference type="AlphaFoldDB" id="A3ZV51"/>
<dbReference type="HOGENOM" id="CLU_3416637_0_0_0"/>
<reference evidence="2 3" key="1">
    <citation type="submission" date="2006-02" db="EMBL/GenBank/DDBJ databases">
        <authorList>
            <person name="Amann R."/>
            <person name="Ferriera S."/>
            <person name="Johnson J."/>
            <person name="Kravitz S."/>
            <person name="Halpern A."/>
            <person name="Remington K."/>
            <person name="Beeson K."/>
            <person name="Tran B."/>
            <person name="Rogers Y.-H."/>
            <person name="Friedman R."/>
            <person name="Venter J.C."/>
        </authorList>
    </citation>
    <scope>NUCLEOTIDE SEQUENCE [LARGE SCALE GENOMIC DNA]</scope>
    <source>
        <strain evidence="2 3">DSM 3645</strain>
    </source>
</reference>
<dbReference type="EMBL" id="AANZ01000014">
    <property type="protein sequence ID" value="EAQ79617.1"/>
    <property type="molecule type" value="Genomic_DNA"/>
</dbReference>
<accession>A3ZV51</accession>
<evidence type="ECO:0000256" key="1">
    <source>
        <dbReference type="SAM" id="MobiDB-lite"/>
    </source>
</evidence>
<organism evidence="2 3">
    <name type="scientific">Blastopirellula marina DSM 3645</name>
    <dbReference type="NCBI Taxonomy" id="314230"/>
    <lineage>
        <taxon>Bacteria</taxon>
        <taxon>Pseudomonadati</taxon>
        <taxon>Planctomycetota</taxon>
        <taxon>Planctomycetia</taxon>
        <taxon>Pirellulales</taxon>
        <taxon>Pirellulaceae</taxon>
        <taxon>Blastopirellula</taxon>
    </lineage>
</organism>
<comment type="caution">
    <text evidence="2">The sequence shown here is derived from an EMBL/GenBank/DDBJ whole genome shotgun (WGS) entry which is preliminary data.</text>
</comment>
<dbReference type="Proteomes" id="UP000004358">
    <property type="component" value="Unassembled WGS sequence"/>
</dbReference>
<proteinExistence type="predicted"/>
<protein>
    <submittedName>
        <fullName evidence="2">Uncharacterized protein</fullName>
    </submittedName>
</protein>
<sequence length="26" mass="2876">MSWSVSRRSAAHSPNGESGHWVESFS</sequence>